<protein>
    <submittedName>
        <fullName evidence="1">Uncharacterized protein</fullName>
    </submittedName>
</protein>
<gene>
    <name evidence="1" type="ORF">L6164_037158</name>
</gene>
<evidence type="ECO:0000313" key="1">
    <source>
        <dbReference type="EMBL" id="KAI4297264.1"/>
    </source>
</evidence>
<reference evidence="1 2" key="1">
    <citation type="journal article" date="2022" name="DNA Res.">
        <title>Chromosomal-level genome assembly of the orchid tree Bauhinia variegata (Leguminosae; Cercidoideae) supports the allotetraploid origin hypothesis of Bauhinia.</title>
        <authorList>
            <person name="Zhong Y."/>
            <person name="Chen Y."/>
            <person name="Zheng D."/>
            <person name="Pang J."/>
            <person name="Liu Y."/>
            <person name="Luo S."/>
            <person name="Meng S."/>
            <person name="Qian L."/>
            <person name="Wei D."/>
            <person name="Dai S."/>
            <person name="Zhou R."/>
        </authorList>
    </citation>
    <scope>NUCLEOTIDE SEQUENCE [LARGE SCALE GENOMIC DNA]</scope>
    <source>
        <strain evidence="1">BV-YZ2020</strain>
    </source>
</reference>
<accession>A0ACB9KJB3</accession>
<organism evidence="1 2">
    <name type="scientific">Bauhinia variegata</name>
    <name type="common">Purple orchid tree</name>
    <name type="synonym">Phanera variegata</name>
    <dbReference type="NCBI Taxonomy" id="167791"/>
    <lineage>
        <taxon>Eukaryota</taxon>
        <taxon>Viridiplantae</taxon>
        <taxon>Streptophyta</taxon>
        <taxon>Embryophyta</taxon>
        <taxon>Tracheophyta</taxon>
        <taxon>Spermatophyta</taxon>
        <taxon>Magnoliopsida</taxon>
        <taxon>eudicotyledons</taxon>
        <taxon>Gunneridae</taxon>
        <taxon>Pentapetalae</taxon>
        <taxon>rosids</taxon>
        <taxon>fabids</taxon>
        <taxon>Fabales</taxon>
        <taxon>Fabaceae</taxon>
        <taxon>Cercidoideae</taxon>
        <taxon>Cercideae</taxon>
        <taxon>Bauhiniinae</taxon>
        <taxon>Bauhinia</taxon>
    </lineage>
</organism>
<dbReference type="EMBL" id="CM039439">
    <property type="protein sequence ID" value="KAI4297264.1"/>
    <property type="molecule type" value="Genomic_DNA"/>
</dbReference>
<name>A0ACB9KJB3_BAUVA</name>
<keyword evidence="2" id="KW-1185">Reference proteome</keyword>
<evidence type="ECO:0000313" key="2">
    <source>
        <dbReference type="Proteomes" id="UP000828941"/>
    </source>
</evidence>
<proteinExistence type="predicted"/>
<dbReference type="Proteomes" id="UP000828941">
    <property type="component" value="Chromosome 14"/>
</dbReference>
<comment type="caution">
    <text evidence="1">The sequence shown here is derived from an EMBL/GenBank/DDBJ whole genome shotgun (WGS) entry which is preliminary data.</text>
</comment>
<sequence>MALSSSLLSASIPMVAPVAKVAPFYKAAPGPGVSPASNVAPVARVSTVARLIQPKIKRAATPPSYSDLVLPLSRSDFPNDLFLGRCNLGIPEKIKDRSTGDIACDSYNLYMQDIDVMNEMGLDAYRFSISWSRIFPTGKLSDGVNPEGIKYYNDLIDALFKNGKTPFVTLLHVDRPQPLEDEYRGFLDTRMIDDFKDFVDVCFKNFGDRVKHWITFYEAYTYAYLGYALGMMAPARCSGWQGLNCVGGDSAKEPYIVGHNLLAHAAAVDLYNTQCRPTQNGIIGQSLSTTWYVPYSDREEDQDAASRVMDFYKGWFMEPLKTGDYPKSMRKLTASGIPDDDKKLHTKHFVLPICPNCIDQPDVAAKSQCLQGSLSITLTHFYPLAARVKDNAVIECNDAGVEFLEAQVNGYLSDFFEKPDLGSLLQFLPTETVGSLLLVQANFFKCGSLALAVSYSHKFGDAATASTFLKCWSACFQNLFLGQKLFTPPPAENRLLLNCIRRRYVFEESKIADLKAKVSSTTVPKPTRVESVAALVWKCASTATRINLGLTTRPSMMSQSVNIRKSVSPPLPENSVGNLVVPITVSPQEGEMDLQQLIIQIRKVLDVYSKDILPHLLGDENVFYKVFHDTNEYKKVASKDHMDFYIFISWCRMSFYDTDFGWGKPKWFSPCFTEVKNRLLLMDTSDGNGKEAFLTLSVEDMAVLENSEEFLEFASLNPRIK</sequence>